<proteinExistence type="predicted"/>
<accession>A0A8S5N931</accession>
<organism evidence="1">
    <name type="scientific">Siphoviridae sp. ctfW121</name>
    <dbReference type="NCBI Taxonomy" id="2826413"/>
    <lineage>
        <taxon>Viruses</taxon>
        <taxon>Duplodnaviria</taxon>
        <taxon>Heunggongvirae</taxon>
        <taxon>Uroviricota</taxon>
        <taxon>Caudoviricetes</taxon>
    </lineage>
</organism>
<evidence type="ECO:0000313" key="1">
    <source>
        <dbReference type="EMBL" id="DAD90887.1"/>
    </source>
</evidence>
<reference evidence="1" key="1">
    <citation type="journal article" date="2021" name="Proc. Natl. Acad. Sci. U.S.A.">
        <title>A Catalog of Tens of Thousands of Viruses from Human Metagenomes Reveals Hidden Associations with Chronic Diseases.</title>
        <authorList>
            <person name="Tisza M.J."/>
            <person name="Buck C.B."/>
        </authorList>
    </citation>
    <scope>NUCLEOTIDE SEQUENCE</scope>
    <source>
        <strain evidence="1">CtfW121</strain>
    </source>
</reference>
<name>A0A8S5N931_9CAUD</name>
<dbReference type="EMBL" id="BK015096">
    <property type="protein sequence ID" value="DAD90887.1"/>
    <property type="molecule type" value="Genomic_DNA"/>
</dbReference>
<sequence>MADISEITLPSGATYDIKDATARHDISILKGSATGAMHYAGVTTTALANGSSTSPIKINNADYTPSNGDVVIYESLEFVWSTSDNKWHEFGSTGSLKGLAFKDSASASYTPAGSVSAPTVSVAVNTASVTPISGVGTLPSFTASVANEVLTLGFSAGSLPTKGTAVTVATGIKSASASAPAFTGTSATITSK</sequence>
<protein>
    <submittedName>
        <fullName evidence="1">Uncharacterized protein</fullName>
    </submittedName>
</protein>